<comment type="caution">
    <text evidence="1">The sequence shown here is derived from an EMBL/GenBank/DDBJ whole genome shotgun (WGS) entry which is preliminary data.</text>
</comment>
<gene>
    <name evidence="1" type="ORF">PIIN_11305</name>
</gene>
<dbReference type="EMBL" id="CAFZ01001488">
    <property type="protein sequence ID" value="CCA77328.1"/>
    <property type="molecule type" value="Genomic_DNA"/>
</dbReference>
<dbReference type="InParanoid" id="G4U185"/>
<dbReference type="Proteomes" id="UP000007148">
    <property type="component" value="Unassembled WGS sequence"/>
</dbReference>
<name>G4U185_SERID</name>
<proteinExistence type="predicted"/>
<sequence>MRAALQICEHSTAHILMKRVTYLPDGHLGVQLGTKKRPDPSKITDRHLSFPSFTITISTSNTP</sequence>
<organism evidence="1 2">
    <name type="scientific">Serendipita indica (strain DSM 11827)</name>
    <name type="common">Root endophyte fungus</name>
    <name type="synonym">Piriformospora indica</name>
    <dbReference type="NCBI Taxonomy" id="1109443"/>
    <lineage>
        <taxon>Eukaryota</taxon>
        <taxon>Fungi</taxon>
        <taxon>Dikarya</taxon>
        <taxon>Basidiomycota</taxon>
        <taxon>Agaricomycotina</taxon>
        <taxon>Agaricomycetes</taxon>
        <taxon>Sebacinales</taxon>
        <taxon>Serendipitaceae</taxon>
        <taxon>Serendipita</taxon>
    </lineage>
</organism>
<protein>
    <submittedName>
        <fullName evidence="1">Uncharacterized protein</fullName>
    </submittedName>
</protein>
<evidence type="ECO:0000313" key="1">
    <source>
        <dbReference type="EMBL" id="CCA77328.1"/>
    </source>
</evidence>
<accession>G4U185</accession>
<reference evidence="1 2" key="1">
    <citation type="journal article" date="2011" name="PLoS Pathog.">
        <title>Endophytic Life Strategies Decoded by Genome and Transcriptome Analyses of the Mutualistic Root Symbiont Piriformospora indica.</title>
        <authorList>
            <person name="Zuccaro A."/>
            <person name="Lahrmann U."/>
            <person name="Guldener U."/>
            <person name="Langen G."/>
            <person name="Pfiffi S."/>
            <person name="Biedenkopf D."/>
            <person name="Wong P."/>
            <person name="Samans B."/>
            <person name="Grimm C."/>
            <person name="Basiewicz M."/>
            <person name="Murat C."/>
            <person name="Martin F."/>
            <person name="Kogel K.H."/>
        </authorList>
    </citation>
    <scope>NUCLEOTIDE SEQUENCE [LARGE SCALE GENOMIC DNA]</scope>
    <source>
        <strain evidence="1 2">DSM 11827</strain>
    </source>
</reference>
<dbReference type="HOGENOM" id="CLU_2886672_0_0_1"/>
<dbReference type="AlphaFoldDB" id="G4U185"/>
<keyword evidence="2" id="KW-1185">Reference proteome</keyword>
<evidence type="ECO:0000313" key="2">
    <source>
        <dbReference type="Proteomes" id="UP000007148"/>
    </source>
</evidence>